<dbReference type="SUPFAM" id="SSF69318">
    <property type="entry name" value="Integrin alpha N-terminal domain"/>
    <property type="match status" value="1"/>
</dbReference>
<dbReference type="InterPro" id="IPR028994">
    <property type="entry name" value="Integrin_alpha_N"/>
</dbReference>
<reference evidence="1 2" key="1">
    <citation type="submission" date="2018-03" db="EMBL/GenBank/DDBJ databases">
        <title>Draft Genome Sequences of the Obligatory Marine Myxobacteria Enhygromyxa salina SWB007.</title>
        <authorList>
            <person name="Poehlein A."/>
            <person name="Moghaddam J.A."/>
            <person name="Harms H."/>
            <person name="Alanjari M."/>
            <person name="Koenig G.M."/>
            <person name="Daniel R."/>
            <person name="Schaeberle T.F."/>
        </authorList>
    </citation>
    <scope>NUCLEOTIDE SEQUENCE [LARGE SCALE GENOMIC DNA]</scope>
    <source>
        <strain evidence="1 2">SWB007</strain>
    </source>
</reference>
<evidence type="ECO:0008006" key="3">
    <source>
        <dbReference type="Google" id="ProtNLM"/>
    </source>
</evidence>
<name>A0A2S9XWQ3_9BACT</name>
<accession>A0A2S9XWQ3</accession>
<organism evidence="1 2">
    <name type="scientific">Enhygromyxa salina</name>
    <dbReference type="NCBI Taxonomy" id="215803"/>
    <lineage>
        <taxon>Bacteria</taxon>
        <taxon>Pseudomonadati</taxon>
        <taxon>Myxococcota</taxon>
        <taxon>Polyangia</taxon>
        <taxon>Nannocystales</taxon>
        <taxon>Nannocystaceae</taxon>
        <taxon>Enhygromyxa</taxon>
    </lineage>
</organism>
<dbReference type="Proteomes" id="UP000238823">
    <property type="component" value="Unassembled WGS sequence"/>
</dbReference>
<proteinExistence type="predicted"/>
<gene>
    <name evidence="1" type="ORF">ENSA7_66460</name>
</gene>
<evidence type="ECO:0000313" key="2">
    <source>
        <dbReference type="Proteomes" id="UP000238823"/>
    </source>
</evidence>
<sequence length="113" mass="12343">MARTGVPTDWLWLSVSGLITVIFDRFERRCLSVIWQFDEGGGHTPRVFSINGDYAPVVGDFDDDGCSDILWHDPADPDRVSPLWRCVGGDAFACDPPVEAPPDGFPIGSGLYG</sequence>
<dbReference type="AlphaFoldDB" id="A0A2S9XWQ3"/>
<dbReference type="EMBL" id="PVNL01000130">
    <property type="protein sequence ID" value="PRP97296.1"/>
    <property type="molecule type" value="Genomic_DNA"/>
</dbReference>
<evidence type="ECO:0000313" key="1">
    <source>
        <dbReference type="EMBL" id="PRP97296.1"/>
    </source>
</evidence>
<dbReference type="OrthoDB" id="5289073at2"/>
<protein>
    <recommendedName>
        <fullName evidence="3">FG-GAP repeat protein</fullName>
    </recommendedName>
</protein>
<comment type="caution">
    <text evidence="1">The sequence shown here is derived from an EMBL/GenBank/DDBJ whole genome shotgun (WGS) entry which is preliminary data.</text>
</comment>
<dbReference type="RefSeq" id="WP_106093471.1">
    <property type="nucleotide sequence ID" value="NZ_PVNL01000130.1"/>
</dbReference>